<accession>A0A9Q4APU5</accession>
<keyword evidence="1" id="KW-0472">Membrane</keyword>
<proteinExistence type="predicted"/>
<name>A0A9Q4APU5_9HYPH</name>
<organism evidence="2 3">
    <name type="scientific">Devosia ureilytica</name>
    <dbReference type="NCBI Taxonomy" id="2952754"/>
    <lineage>
        <taxon>Bacteria</taxon>
        <taxon>Pseudomonadati</taxon>
        <taxon>Pseudomonadota</taxon>
        <taxon>Alphaproteobacteria</taxon>
        <taxon>Hyphomicrobiales</taxon>
        <taxon>Devosiaceae</taxon>
        <taxon>Devosia</taxon>
    </lineage>
</organism>
<keyword evidence="1" id="KW-1133">Transmembrane helix</keyword>
<evidence type="ECO:0000313" key="3">
    <source>
        <dbReference type="Proteomes" id="UP001060275"/>
    </source>
</evidence>
<keyword evidence="1" id="KW-0812">Transmembrane</keyword>
<evidence type="ECO:0000313" key="2">
    <source>
        <dbReference type="EMBL" id="MCP8887625.1"/>
    </source>
</evidence>
<dbReference type="RefSeq" id="WP_254674693.1">
    <property type="nucleotide sequence ID" value="NZ_JAMWDU010000003.1"/>
</dbReference>
<dbReference type="AlphaFoldDB" id="A0A9Q4APU5"/>
<keyword evidence="3" id="KW-1185">Reference proteome</keyword>
<comment type="caution">
    <text evidence="2">The sequence shown here is derived from an EMBL/GenBank/DDBJ whole genome shotgun (WGS) entry which is preliminary data.</text>
</comment>
<sequence length="56" mass="6035">MNHNQSSTYDRSARATTAVWSDDMLNHQPHFAEVAMALLPASLILAAATALLVVLV</sequence>
<gene>
    <name evidence="2" type="ORF">NF348_10945</name>
</gene>
<feature type="transmembrane region" description="Helical" evidence="1">
    <location>
        <begin position="34"/>
        <end position="55"/>
    </location>
</feature>
<reference evidence="2" key="1">
    <citation type="submission" date="2022-06" db="EMBL/GenBank/DDBJ databases">
        <title>Devosia sp. XJ19-45 genome assembly.</title>
        <authorList>
            <person name="Li B."/>
            <person name="Cai M."/>
            <person name="Nie G."/>
            <person name="Li W."/>
        </authorList>
    </citation>
    <scope>NUCLEOTIDE SEQUENCE</scope>
    <source>
        <strain evidence="2">XJ19-45</strain>
    </source>
</reference>
<evidence type="ECO:0000256" key="1">
    <source>
        <dbReference type="SAM" id="Phobius"/>
    </source>
</evidence>
<dbReference type="EMBL" id="JAMWDU010000003">
    <property type="protein sequence ID" value="MCP8887625.1"/>
    <property type="molecule type" value="Genomic_DNA"/>
</dbReference>
<dbReference type="Proteomes" id="UP001060275">
    <property type="component" value="Unassembled WGS sequence"/>
</dbReference>
<protein>
    <submittedName>
        <fullName evidence="2">Uncharacterized protein</fullName>
    </submittedName>
</protein>